<accession>A0A7C8J0G7</accession>
<comment type="caution">
    <text evidence="2">The sequence shown here is derived from an EMBL/GenBank/DDBJ whole genome shotgun (WGS) entry which is preliminary data.</text>
</comment>
<name>A0A7C8J0G7_ORBOL</name>
<proteinExistence type="predicted"/>
<protein>
    <submittedName>
        <fullName evidence="2">Uncharacterized protein</fullName>
    </submittedName>
</protein>
<feature type="transmembrane region" description="Helical" evidence="1">
    <location>
        <begin position="148"/>
        <end position="167"/>
    </location>
</feature>
<dbReference type="Proteomes" id="UP000475325">
    <property type="component" value="Unassembled WGS sequence"/>
</dbReference>
<keyword evidence="1" id="KW-0812">Transmembrane</keyword>
<keyword evidence="1" id="KW-1133">Transmembrane helix</keyword>
<gene>
    <name evidence="2" type="ORF">TWF102_002396</name>
</gene>
<evidence type="ECO:0000313" key="3">
    <source>
        <dbReference type="Proteomes" id="UP000475325"/>
    </source>
</evidence>
<dbReference type="EMBL" id="WIQW01000140">
    <property type="protein sequence ID" value="KAF3080303.1"/>
    <property type="molecule type" value="Genomic_DNA"/>
</dbReference>
<evidence type="ECO:0000313" key="2">
    <source>
        <dbReference type="EMBL" id="KAF3080303.1"/>
    </source>
</evidence>
<evidence type="ECO:0000256" key="1">
    <source>
        <dbReference type="SAM" id="Phobius"/>
    </source>
</evidence>
<reference evidence="2 3" key="1">
    <citation type="submission" date="2019-06" db="EMBL/GenBank/DDBJ databases">
        <authorList>
            <person name="Palmer J.M."/>
        </authorList>
    </citation>
    <scope>NUCLEOTIDE SEQUENCE [LARGE SCALE GENOMIC DNA]</scope>
    <source>
        <strain evidence="2 3">TWF102</strain>
    </source>
</reference>
<keyword evidence="1" id="KW-0472">Membrane</keyword>
<dbReference type="AlphaFoldDB" id="A0A7C8J0G7"/>
<sequence length="243" mass="27699">MMDEETPIPLLNLVNIHSSRNALVRYLKRYGTVVHGDGLKGLTPGEVQAEIGRPDERESRTRAIQKNIYAEIQRILSEIEEVKFHEHSVRARLIGIFGFFFAGAAFFKTRYSSVVTTTTRSVIRKFRTKSIRAVIKRYLLKFFSQAPIFWLVNGLALFAAFIINLIIQDTRVLVGIRSIKTTLNKIHQNIRRLENVSRSDMSKLTSWRWEVIPWQDRILDSKPAIIADSAGFEASTTDGAGGY</sequence>
<organism evidence="2 3">
    <name type="scientific">Orbilia oligospora</name>
    <name type="common">Nematode-trapping fungus</name>
    <name type="synonym">Arthrobotrys oligospora</name>
    <dbReference type="NCBI Taxonomy" id="2813651"/>
    <lineage>
        <taxon>Eukaryota</taxon>
        <taxon>Fungi</taxon>
        <taxon>Dikarya</taxon>
        <taxon>Ascomycota</taxon>
        <taxon>Pezizomycotina</taxon>
        <taxon>Orbiliomycetes</taxon>
        <taxon>Orbiliales</taxon>
        <taxon>Orbiliaceae</taxon>
        <taxon>Orbilia</taxon>
    </lineage>
</organism>